<keyword evidence="3" id="KW-1185">Reference proteome</keyword>
<feature type="region of interest" description="Disordered" evidence="1">
    <location>
        <begin position="54"/>
        <end position="87"/>
    </location>
</feature>
<dbReference type="Proteomes" id="UP001295444">
    <property type="component" value="Chromosome 01"/>
</dbReference>
<evidence type="ECO:0000313" key="3">
    <source>
        <dbReference type="Proteomes" id="UP001295444"/>
    </source>
</evidence>
<evidence type="ECO:0000313" key="2">
    <source>
        <dbReference type="EMBL" id="CAH2219858.1"/>
    </source>
</evidence>
<name>A0AAD1VM82_PELCU</name>
<sequence>MAGRRTHHTQTKKLKQRTHDTTTAAKPTQNTSGEHRIIETARTQQTQPQTDHAFKIHTDSNFQTSDARPPQLRTRETEIEPPSTNTGTWKCYPYLI</sequence>
<accession>A0AAD1VM82</accession>
<feature type="region of interest" description="Disordered" evidence="1">
    <location>
        <begin position="1"/>
        <end position="36"/>
    </location>
</feature>
<feature type="compositionally biased region" description="Polar residues" evidence="1">
    <location>
        <begin position="21"/>
        <end position="32"/>
    </location>
</feature>
<evidence type="ECO:0000256" key="1">
    <source>
        <dbReference type="SAM" id="MobiDB-lite"/>
    </source>
</evidence>
<proteinExistence type="predicted"/>
<dbReference type="AlphaFoldDB" id="A0AAD1VM82"/>
<gene>
    <name evidence="2" type="ORF">PECUL_23A044971</name>
</gene>
<dbReference type="EMBL" id="OW240912">
    <property type="protein sequence ID" value="CAH2219858.1"/>
    <property type="molecule type" value="Genomic_DNA"/>
</dbReference>
<organism evidence="2 3">
    <name type="scientific">Pelobates cultripes</name>
    <name type="common">Western spadefoot toad</name>
    <dbReference type="NCBI Taxonomy" id="61616"/>
    <lineage>
        <taxon>Eukaryota</taxon>
        <taxon>Metazoa</taxon>
        <taxon>Chordata</taxon>
        <taxon>Craniata</taxon>
        <taxon>Vertebrata</taxon>
        <taxon>Euteleostomi</taxon>
        <taxon>Amphibia</taxon>
        <taxon>Batrachia</taxon>
        <taxon>Anura</taxon>
        <taxon>Pelobatoidea</taxon>
        <taxon>Pelobatidae</taxon>
        <taxon>Pelobates</taxon>
    </lineage>
</organism>
<reference evidence="2" key="1">
    <citation type="submission" date="2022-03" db="EMBL/GenBank/DDBJ databases">
        <authorList>
            <person name="Alioto T."/>
            <person name="Alioto T."/>
            <person name="Gomez Garrido J."/>
        </authorList>
    </citation>
    <scope>NUCLEOTIDE SEQUENCE</scope>
</reference>
<feature type="compositionally biased region" description="Basic residues" evidence="1">
    <location>
        <begin position="1"/>
        <end position="16"/>
    </location>
</feature>
<protein>
    <submittedName>
        <fullName evidence="2">Uncharacterized protein</fullName>
    </submittedName>
</protein>